<name>A0A1T4Z8V0_9ACTN</name>
<reference evidence="4" key="1">
    <citation type="submission" date="2017-02" db="EMBL/GenBank/DDBJ databases">
        <authorList>
            <person name="Varghese N."/>
            <person name="Submissions S."/>
        </authorList>
    </citation>
    <scope>NUCLEOTIDE SEQUENCE [LARGE SCALE GENOMIC DNA]</scope>
    <source>
        <strain evidence="4">9H-4</strain>
    </source>
</reference>
<dbReference type="InterPro" id="IPR057727">
    <property type="entry name" value="WCX_dom"/>
</dbReference>
<evidence type="ECO:0000259" key="2">
    <source>
        <dbReference type="Pfam" id="PF25583"/>
    </source>
</evidence>
<dbReference type="Pfam" id="PF13280">
    <property type="entry name" value="WYL"/>
    <property type="match status" value="1"/>
</dbReference>
<feature type="domain" description="WCX" evidence="2">
    <location>
        <begin position="242"/>
        <end position="313"/>
    </location>
</feature>
<dbReference type="Pfam" id="PF25583">
    <property type="entry name" value="WCX"/>
    <property type="match status" value="1"/>
</dbReference>
<dbReference type="Proteomes" id="UP000191040">
    <property type="component" value="Chromosome I"/>
</dbReference>
<protein>
    <submittedName>
        <fullName evidence="3">Proteasome accessory factor B</fullName>
    </submittedName>
</protein>
<evidence type="ECO:0000259" key="1">
    <source>
        <dbReference type="Pfam" id="PF13280"/>
    </source>
</evidence>
<dbReference type="PROSITE" id="PS52050">
    <property type="entry name" value="WYL"/>
    <property type="match status" value="1"/>
</dbReference>
<dbReference type="PANTHER" id="PTHR34580:SF3">
    <property type="entry name" value="PROTEIN PAFB"/>
    <property type="match status" value="1"/>
</dbReference>
<evidence type="ECO:0000313" key="3">
    <source>
        <dbReference type="EMBL" id="SKB10366.1"/>
    </source>
</evidence>
<feature type="domain" description="WYL" evidence="1">
    <location>
        <begin position="145"/>
        <end position="207"/>
    </location>
</feature>
<organism evidence="3 4">
    <name type="scientific">Aeromicrobium choanae</name>
    <dbReference type="NCBI Taxonomy" id="1736691"/>
    <lineage>
        <taxon>Bacteria</taxon>
        <taxon>Bacillati</taxon>
        <taxon>Actinomycetota</taxon>
        <taxon>Actinomycetes</taxon>
        <taxon>Propionibacteriales</taxon>
        <taxon>Nocardioidaceae</taxon>
        <taxon>Aeromicrobium</taxon>
    </lineage>
</organism>
<dbReference type="RefSeq" id="WP_078701136.1">
    <property type="nucleotide sequence ID" value="NZ_LT796768.1"/>
</dbReference>
<dbReference type="InterPro" id="IPR026881">
    <property type="entry name" value="WYL_dom"/>
</dbReference>
<evidence type="ECO:0000313" key="4">
    <source>
        <dbReference type="Proteomes" id="UP000191040"/>
    </source>
</evidence>
<dbReference type="InterPro" id="IPR051534">
    <property type="entry name" value="CBASS_pafABC_assoc_protein"/>
</dbReference>
<keyword evidence="4" id="KW-1185">Reference proteome</keyword>
<dbReference type="EMBL" id="LT796768">
    <property type="protein sequence ID" value="SKB10366.1"/>
    <property type="molecule type" value="Genomic_DNA"/>
</dbReference>
<dbReference type="STRING" id="1736691.SAMN06295964_3276"/>
<dbReference type="PANTHER" id="PTHR34580">
    <property type="match status" value="1"/>
</dbReference>
<proteinExistence type="predicted"/>
<gene>
    <name evidence="3" type="ORF">SAMN06295964_3276</name>
</gene>
<sequence>MAQRKTERLMNLVFTLLATSQYLTKEQIRSSIAEYREDTDVAFERKFERDKQELRDLGLEIETGTFDALGGVTGYRLLRAEVELPQIDLTVEEAAVIGLAGQLWDHAGMAAETTTALAKLKAIGHDFDPSVLRMTEARLRAEEPAFDAVFDATGRRMPIAFEYRRPGGETTVRHLEPWSMTSFREHWYVGGHDRDRERPRLFRLSRIVGDVKPDGEPGEYEVPDDVDLKKVARALHPPEPDATAVLRVTAGRAQSLRRHAVRVDRIDAGIDEVEVAYAVIGDLADEIASYGADAIVASPPELRDAVVARLRTVAEVHA</sequence>
<dbReference type="GO" id="GO:0000502">
    <property type="term" value="C:proteasome complex"/>
    <property type="evidence" value="ECO:0007669"/>
    <property type="project" value="UniProtKB-KW"/>
</dbReference>
<dbReference type="AlphaFoldDB" id="A0A1T4Z8V0"/>
<keyword evidence="3" id="KW-0647">Proteasome</keyword>
<dbReference type="OrthoDB" id="3268930at2"/>
<accession>A0A1T4Z8V0</accession>